<evidence type="ECO:0000313" key="1">
    <source>
        <dbReference type="EMBL" id="GHO54092.1"/>
    </source>
</evidence>
<dbReference type="EMBL" id="BNJG01000001">
    <property type="protein sequence ID" value="GHO54092.1"/>
    <property type="molecule type" value="Genomic_DNA"/>
</dbReference>
<comment type="caution">
    <text evidence="1">The sequence shown here is derived from an EMBL/GenBank/DDBJ whole genome shotgun (WGS) entry which is preliminary data.</text>
</comment>
<keyword evidence="2" id="KW-1185">Reference proteome</keyword>
<evidence type="ECO:0000313" key="2">
    <source>
        <dbReference type="Proteomes" id="UP000654345"/>
    </source>
</evidence>
<accession>A0ABQ3UN97</accession>
<sequence>MPARIGQNDIKVARPFLHHLAPAQPIIAEAVQQHQRRFLSSARAVIMNTNIIELQIAFGPD</sequence>
<protein>
    <submittedName>
        <fullName evidence="1">Uncharacterized protein</fullName>
    </submittedName>
</protein>
<reference evidence="1 2" key="1">
    <citation type="journal article" date="2021" name="Int. J. Syst. Evol. Microbiol.">
        <title>Reticulibacter mediterranei gen. nov., sp. nov., within the new family Reticulibacteraceae fam. nov., and Ktedonospora formicarum gen. nov., sp. nov., Ktedonobacter robiniae sp. nov., Dictyobacter formicarum sp. nov. and Dictyobacter arantiisoli sp. nov., belonging to the class Ktedonobacteria.</title>
        <authorList>
            <person name="Yabe S."/>
            <person name="Zheng Y."/>
            <person name="Wang C.M."/>
            <person name="Sakai Y."/>
            <person name="Abe K."/>
            <person name="Yokota A."/>
            <person name="Donadio S."/>
            <person name="Cavaletti L."/>
            <person name="Monciardini P."/>
        </authorList>
    </citation>
    <scope>NUCLEOTIDE SEQUENCE [LARGE SCALE GENOMIC DNA]</scope>
    <source>
        <strain evidence="1 2">SOSP1-30</strain>
    </source>
</reference>
<dbReference type="Proteomes" id="UP000654345">
    <property type="component" value="Unassembled WGS sequence"/>
</dbReference>
<proteinExistence type="predicted"/>
<organism evidence="1 2">
    <name type="scientific">Ktedonobacter robiniae</name>
    <dbReference type="NCBI Taxonomy" id="2778365"/>
    <lineage>
        <taxon>Bacteria</taxon>
        <taxon>Bacillati</taxon>
        <taxon>Chloroflexota</taxon>
        <taxon>Ktedonobacteria</taxon>
        <taxon>Ktedonobacterales</taxon>
        <taxon>Ktedonobacteraceae</taxon>
        <taxon>Ktedonobacter</taxon>
    </lineage>
</organism>
<gene>
    <name evidence="1" type="ORF">KSB_25670</name>
</gene>
<name>A0ABQ3UN97_9CHLR</name>